<dbReference type="PROSITE" id="PS50983">
    <property type="entry name" value="FE_B12_PBP"/>
    <property type="match status" value="1"/>
</dbReference>
<dbReference type="Gene3D" id="3.40.50.1980">
    <property type="entry name" value="Nitrogenase molybdenum iron protein domain"/>
    <property type="match status" value="2"/>
</dbReference>
<dbReference type="InterPro" id="IPR002491">
    <property type="entry name" value="ABC_transptr_periplasmic_BD"/>
</dbReference>
<name>A0A6M1PRS7_9BACL</name>
<sequence>MNTSKRSKIWRLICIMLVIAIISSLTACYGNTSRLTEKPNGSVAAREGYKLTTDCIGRKVEVPASPQRIAALDSFAGEAMVMIGAGDKMIAAPNGVKTDLLLQRIYPNMQKVGVPMAGAAINAETLMALQPDLIFIKEAMYLTEGERAKLDKLGVPYLVVGYDSMEEQINALHMIGESIGSSAAEKAAAINQYYRQVIAQAKEIQKQIPEKDRFRVYHAINEIVRTDGAKTLGNDWISSVGAIDISAGGQLKFYENDYFASMEQIYQWDPDIIICNEADTVVYLMEDSKWQGLRAVREDRVYNIPVGATRWGQRGSLETFFAILWLGTTIYPEQYKDVDLKKEVLDFYNHILGLKIDDHTYELILSGNGIRNKSSGEKEK</sequence>
<feature type="domain" description="Fe/B12 periplasmic-binding" evidence="2">
    <location>
        <begin position="68"/>
        <end position="334"/>
    </location>
</feature>
<dbReference type="Gene3D" id="1.20.58.2180">
    <property type="match status" value="1"/>
</dbReference>
<dbReference type="Proteomes" id="UP000480151">
    <property type="component" value="Unassembled WGS sequence"/>
</dbReference>
<protein>
    <submittedName>
        <fullName evidence="3">ABC transporter substrate-binding protein</fullName>
    </submittedName>
</protein>
<dbReference type="PROSITE" id="PS51257">
    <property type="entry name" value="PROKAR_LIPOPROTEIN"/>
    <property type="match status" value="1"/>
</dbReference>
<comment type="caution">
    <text evidence="3">The sequence shown here is derived from an EMBL/GenBank/DDBJ whole genome shotgun (WGS) entry which is preliminary data.</text>
</comment>
<proteinExistence type="inferred from homology"/>
<gene>
    <name evidence="3" type="ORF">G5B47_20120</name>
</gene>
<organism evidence="3 4">
    <name type="scientific">Paenibacillus apii</name>
    <dbReference type="NCBI Taxonomy" id="1850370"/>
    <lineage>
        <taxon>Bacteria</taxon>
        <taxon>Bacillati</taxon>
        <taxon>Bacillota</taxon>
        <taxon>Bacilli</taxon>
        <taxon>Bacillales</taxon>
        <taxon>Paenibacillaceae</taxon>
        <taxon>Paenibacillus</taxon>
    </lineage>
</organism>
<dbReference type="EMBL" id="JAAKGU010000011">
    <property type="protein sequence ID" value="NGM84712.1"/>
    <property type="molecule type" value="Genomic_DNA"/>
</dbReference>
<dbReference type="SUPFAM" id="SSF53807">
    <property type="entry name" value="Helical backbone' metal receptor"/>
    <property type="match status" value="1"/>
</dbReference>
<dbReference type="InterPro" id="IPR050902">
    <property type="entry name" value="ABC_Transporter_SBP"/>
</dbReference>
<comment type="similarity">
    <text evidence="1">Belongs to the bacterial solute-binding protein 8 family.</text>
</comment>
<evidence type="ECO:0000256" key="1">
    <source>
        <dbReference type="ARBA" id="ARBA00008814"/>
    </source>
</evidence>
<dbReference type="PANTHER" id="PTHR30535">
    <property type="entry name" value="VITAMIN B12-BINDING PROTEIN"/>
    <property type="match status" value="1"/>
</dbReference>
<evidence type="ECO:0000313" key="3">
    <source>
        <dbReference type="EMBL" id="NGM84712.1"/>
    </source>
</evidence>
<evidence type="ECO:0000313" key="4">
    <source>
        <dbReference type="Proteomes" id="UP000480151"/>
    </source>
</evidence>
<keyword evidence="4" id="KW-1185">Reference proteome</keyword>
<accession>A0A6M1PRS7</accession>
<dbReference type="AlphaFoldDB" id="A0A6M1PRS7"/>
<dbReference type="Pfam" id="PF01497">
    <property type="entry name" value="Peripla_BP_2"/>
    <property type="match status" value="1"/>
</dbReference>
<reference evidence="3 4" key="1">
    <citation type="submission" date="2020-02" db="EMBL/GenBank/DDBJ databases">
        <authorList>
            <person name="Gao J."/>
            <person name="Sun J."/>
        </authorList>
    </citation>
    <scope>NUCLEOTIDE SEQUENCE [LARGE SCALE GENOMIC DNA]</scope>
    <source>
        <strain evidence="3 4">7124</strain>
    </source>
</reference>
<evidence type="ECO:0000259" key="2">
    <source>
        <dbReference type="PROSITE" id="PS50983"/>
    </source>
</evidence>
<dbReference type="PANTHER" id="PTHR30535:SF34">
    <property type="entry name" value="MOLYBDATE-BINDING PROTEIN MOLA"/>
    <property type="match status" value="1"/>
</dbReference>
<dbReference type="RefSeq" id="WP_165101978.1">
    <property type="nucleotide sequence ID" value="NZ_JAAKGU010000011.1"/>
</dbReference>